<protein>
    <submittedName>
        <fullName evidence="2">Predicted protein</fullName>
    </submittedName>
</protein>
<dbReference type="OMA" id="WEANYED"/>
<sequence>MSSDLGHNDDWEANYEDLMAMEDSYGSGVEDLSSAAMEIANARMAEQKKLREEMLKNRGIQPGDRVTVAVRVGAPYPERVKRYHYATDPFGGEGLGHDPSSSGRRGGGGGGVGASQGSDWDEDDVGGAGRGSHHGAGSAGTSVASEGDAGAKRWKIEHQIGYVVAVRGEGGGRVGVKRNGHPEDSDESFPTYPKEWVRVLDVGEMWEIKTGPRNMGAFASDEDYAQAQAAWTAATGEASHSREKSETKTKTKN</sequence>
<accession>C1MNY8</accession>
<feature type="region of interest" description="Disordered" evidence="1">
    <location>
        <begin position="227"/>
        <end position="253"/>
    </location>
</feature>
<feature type="compositionally biased region" description="Gly residues" evidence="1">
    <location>
        <begin position="104"/>
        <end position="114"/>
    </location>
</feature>
<name>C1MNY8_MICPC</name>
<dbReference type="RefSeq" id="XP_003056727.1">
    <property type="nucleotide sequence ID" value="XM_003056681.1"/>
</dbReference>
<reference evidence="2 3" key="1">
    <citation type="journal article" date="2009" name="Science">
        <title>Green evolution and dynamic adaptations revealed by genomes of the marine picoeukaryotes Micromonas.</title>
        <authorList>
            <person name="Worden A.Z."/>
            <person name="Lee J.H."/>
            <person name="Mock T."/>
            <person name="Rouze P."/>
            <person name="Simmons M.P."/>
            <person name="Aerts A.L."/>
            <person name="Allen A.E."/>
            <person name="Cuvelier M.L."/>
            <person name="Derelle E."/>
            <person name="Everett M.V."/>
            <person name="Foulon E."/>
            <person name="Grimwood J."/>
            <person name="Gundlach H."/>
            <person name="Henrissat B."/>
            <person name="Napoli C."/>
            <person name="McDonald S.M."/>
            <person name="Parker M.S."/>
            <person name="Rombauts S."/>
            <person name="Salamov A."/>
            <person name="Von Dassow P."/>
            <person name="Badger J.H."/>
            <person name="Coutinho P.M."/>
            <person name="Demir E."/>
            <person name="Dubchak I."/>
            <person name="Gentemann C."/>
            <person name="Eikrem W."/>
            <person name="Gready J.E."/>
            <person name="John U."/>
            <person name="Lanier W."/>
            <person name="Lindquist E.A."/>
            <person name="Lucas S."/>
            <person name="Mayer K.F."/>
            <person name="Moreau H."/>
            <person name="Not F."/>
            <person name="Otillar R."/>
            <person name="Panaud O."/>
            <person name="Pangilinan J."/>
            <person name="Paulsen I."/>
            <person name="Piegu B."/>
            <person name="Poliakov A."/>
            <person name="Robbens S."/>
            <person name="Schmutz J."/>
            <person name="Toulza E."/>
            <person name="Wyss T."/>
            <person name="Zelensky A."/>
            <person name="Zhou K."/>
            <person name="Armbrust E.V."/>
            <person name="Bhattacharya D."/>
            <person name="Goodenough U.W."/>
            <person name="Van de Peer Y."/>
            <person name="Grigoriev I.V."/>
        </authorList>
    </citation>
    <scope>NUCLEOTIDE SEQUENCE [LARGE SCALE GENOMIC DNA]</scope>
    <source>
        <strain evidence="2 3">CCMP1545</strain>
    </source>
</reference>
<organism evidence="3">
    <name type="scientific">Micromonas pusilla (strain CCMP1545)</name>
    <name type="common">Picoplanktonic green alga</name>
    <dbReference type="NCBI Taxonomy" id="564608"/>
    <lineage>
        <taxon>Eukaryota</taxon>
        <taxon>Viridiplantae</taxon>
        <taxon>Chlorophyta</taxon>
        <taxon>Mamiellophyceae</taxon>
        <taxon>Mamiellales</taxon>
        <taxon>Mamiellaceae</taxon>
        <taxon>Micromonas</taxon>
    </lineage>
</organism>
<evidence type="ECO:0000313" key="2">
    <source>
        <dbReference type="EMBL" id="EEH58372.1"/>
    </source>
</evidence>
<evidence type="ECO:0000313" key="3">
    <source>
        <dbReference type="Proteomes" id="UP000001876"/>
    </source>
</evidence>
<feature type="region of interest" description="Disordered" evidence="1">
    <location>
        <begin position="83"/>
        <end position="150"/>
    </location>
</feature>
<dbReference type="GeneID" id="9682633"/>
<feature type="region of interest" description="Disordered" evidence="1">
    <location>
        <begin position="171"/>
        <end position="190"/>
    </location>
</feature>
<evidence type="ECO:0000256" key="1">
    <source>
        <dbReference type="SAM" id="MobiDB-lite"/>
    </source>
</evidence>
<proteinExistence type="predicted"/>
<dbReference type="EMBL" id="GG663737">
    <property type="protein sequence ID" value="EEH58372.1"/>
    <property type="molecule type" value="Genomic_DNA"/>
</dbReference>
<dbReference type="OrthoDB" id="498577at2759"/>
<keyword evidence="3" id="KW-1185">Reference proteome</keyword>
<dbReference type="KEGG" id="mpp:MICPUCDRAFT_56080"/>
<dbReference type="Proteomes" id="UP000001876">
    <property type="component" value="Unassembled WGS sequence"/>
</dbReference>
<dbReference type="AlphaFoldDB" id="C1MNY8"/>
<gene>
    <name evidence="2" type="ORF">MICPUCDRAFT_56080</name>
</gene>
<feature type="compositionally biased region" description="Basic and acidic residues" evidence="1">
    <location>
        <begin position="239"/>
        <end position="253"/>
    </location>
</feature>
<feature type="compositionally biased region" description="Low complexity" evidence="1">
    <location>
        <begin position="135"/>
        <end position="147"/>
    </location>
</feature>